<feature type="domain" description="IstB-like ATP-binding" evidence="1">
    <location>
        <begin position="126"/>
        <end position="330"/>
    </location>
</feature>
<dbReference type="PANTHER" id="PTHR30050">
    <property type="entry name" value="CHROMOSOMAL REPLICATION INITIATOR PROTEIN DNAA"/>
    <property type="match status" value="1"/>
</dbReference>
<name>A0A3N9P177_9BACL</name>
<organism evidence="2 3">
    <name type="scientific">Paenibacillus rhizophilus</name>
    <dbReference type="NCBI Taxonomy" id="1850366"/>
    <lineage>
        <taxon>Bacteria</taxon>
        <taxon>Bacillati</taxon>
        <taxon>Bacillota</taxon>
        <taxon>Bacilli</taxon>
        <taxon>Bacillales</taxon>
        <taxon>Paenibacillaceae</taxon>
        <taxon>Paenibacillus</taxon>
    </lineage>
</organism>
<dbReference type="AlphaFoldDB" id="A0A3N9P177"/>
<sequence length="341" mass="38516">MPVLIKITYQEVKTMDPKDLDLPEEDKQLIQNTMSSVRRLPNRKISTPPITAMLREMEESAARENALRPLRTTTSLFADSEHEGTYSCLGCRQTIGRTYLPFNGKWGLKKACACVVAENEAREKEQERKLRRANMERIYARSIMNEDLKRASFDNFTKRPGTDGVLRAAISFTNGFEGRSTGLMLYGRPGNGKSHLAAAINHELNRRGWVCLFLDVPQLFNLAKDTNRKGSKISLTDIISGAIAADLLTLDELGSGYLTEYEFNDILFPILNGRQGKPTNFTTNLDLGRLQRWFEKDKLGAPLDEDGRIYDRILGSTDIYENQGTSKRREDAIRRANGGRS</sequence>
<dbReference type="PANTHER" id="PTHR30050:SF4">
    <property type="entry name" value="ATP-BINDING PROTEIN RV3427C IN INSERTION SEQUENCE-RELATED"/>
    <property type="match status" value="1"/>
</dbReference>
<proteinExistence type="predicted"/>
<reference evidence="2 3" key="1">
    <citation type="submission" date="2018-11" db="EMBL/GenBank/DDBJ databases">
        <title>Genome sequence of strain 7197.</title>
        <authorList>
            <person name="Gao J."/>
            <person name="Sun J."/>
        </authorList>
    </citation>
    <scope>NUCLEOTIDE SEQUENCE [LARGE SCALE GENOMIC DNA]</scope>
    <source>
        <strain evidence="2 3">7197</strain>
    </source>
</reference>
<dbReference type="GO" id="GO:0005524">
    <property type="term" value="F:ATP binding"/>
    <property type="evidence" value="ECO:0007669"/>
    <property type="project" value="InterPro"/>
</dbReference>
<dbReference type="SUPFAM" id="SSF52540">
    <property type="entry name" value="P-loop containing nucleoside triphosphate hydrolases"/>
    <property type="match status" value="1"/>
</dbReference>
<keyword evidence="3" id="KW-1185">Reference proteome</keyword>
<dbReference type="GO" id="GO:0006260">
    <property type="term" value="P:DNA replication"/>
    <property type="evidence" value="ECO:0007669"/>
    <property type="project" value="TreeGrafter"/>
</dbReference>
<dbReference type="InterPro" id="IPR002611">
    <property type="entry name" value="IstB_ATP-bd"/>
</dbReference>
<accession>A0A3N9P177</accession>
<protein>
    <recommendedName>
        <fullName evidence="1">IstB-like ATP-binding domain-containing protein</fullName>
    </recommendedName>
</protein>
<evidence type="ECO:0000259" key="1">
    <source>
        <dbReference type="Pfam" id="PF01695"/>
    </source>
</evidence>
<evidence type="ECO:0000313" key="3">
    <source>
        <dbReference type="Proteomes" id="UP000282529"/>
    </source>
</evidence>
<evidence type="ECO:0000313" key="2">
    <source>
        <dbReference type="EMBL" id="RQW09938.1"/>
    </source>
</evidence>
<comment type="caution">
    <text evidence="2">The sequence shown here is derived from an EMBL/GenBank/DDBJ whole genome shotgun (WGS) entry which is preliminary data.</text>
</comment>
<dbReference type="OrthoDB" id="2052561at2"/>
<dbReference type="Proteomes" id="UP000282529">
    <property type="component" value="Unassembled WGS sequence"/>
</dbReference>
<dbReference type="EMBL" id="RQPI01000011">
    <property type="protein sequence ID" value="RQW09938.1"/>
    <property type="molecule type" value="Genomic_DNA"/>
</dbReference>
<dbReference type="Gene3D" id="3.40.50.300">
    <property type="entry name" value="P-loop containing nucleotide triphosphate hydrolases"/>
    <property type="match status" value="1"/>
</dbReference>
<dbReference type="Pfam" id="PF01695">
    <property type="entry name" value="IstB_IS21"/>
    <property type="match status" value="1"/>
</dbReference>
<gene>
    <name evidence="2" type="ORF">EH198_17815</name>
</gene>
<dbReference type="InterPro" id="IPR027417">
    <property type="entry name" value="P-loop_NTPase"/>
</dbReference>